<dbReference type="PANTHER" id="PTHR34595:SF7">
    <property type="entry name" value="SLL1039 PROTEIN"/>
    <property type="match status" value="1"/>
</dbReference>
<dbReference type="InterPro" id="IPR051680">
    <property type="entry name" value="ATP-dep_Glu-Cys_Ligase-2"/>
</dbReference>
<gene>
    <name evidence="3" type="ORF">BIY26_06895</name>
    <name evidence="2" type="ORF">BN1221_01055</name>
</gene>
<proteinExistence type="predicted"/>
<keyword evidence="4" id="KW-1185">Reference proteome</keyword>
<dbReference type="InterPro" id="IPR007296">
    <property type="entry name" value="DUF403"/>
</dbReference>
<dbReference type="EMBL" id="MJLX01000013">
    <property type="protein sequence ID" value="RLM26971.1"/>
    <property type="molecule type" value="Genomic_DNA"/>
</dbReference>
<evidence type="ECO:0000313" key="2">
    <source>
        <dbReference type="EMBL" id="CPR14650.1"/>
    </source>
</evidence>
<dbReference type="Pfam" id="PF04168">
    <property type="entry name" value="Alpha-E"/>
    <property type="match status" value="1"/>
</dbReference>
<dbReference type="RefSeq" id="WP_048636414.1">
    <property type="nucleotide sequence ID" value="NZ_CGIG01000001.1"/>
</dbReference>
<dbReference type="EMBL" id="CGIG01000001">
    <property type="protein sequence ID" value="CPR14650.1"/>
    <property type="molecule type" value="Genomic_DNA"/>
</dbReference>
<evidence type="ECO:0000313" key="3">
    <source>
        <dbReference type="EMBL" id="RLM26971.1"/>
    </source>
</evidence>
<evidence type="ECO:0000313" key="5">
    <source>
        <dbReference type="Proteomes" id="UP000285972"/>
    </source>
</evidence>
<dbReference type="GeneID" id="70908366"/>
<dbReference type="KEGG" id="bgj:AWC36_16255"/>
<sequence length="309" mass="35751">MLSRTASELYWMARYLERAESLARVLDVTYKLSMMPRHSQQLRDLALPLNLTYTHELFQERYARFSMNNLLNFFALDSQNPSSIYNCIEMAWNNAHAVRGSLSSEVWECINTTRIDIRNLRGQGVDKIGIDAFFDWVKERAHLFRGAMFGTLLRGDAQSFIRLGTLIERADATAQLLNLKTQQLNSDPDPVREYYRLDTLLRAVSAREAYHSIYRQPISRETVTELLVLRADVPRSLHACMDDLVQQLEAIGSQRAKVPQRLAHLLHVELRFSTLDDIMEEGLDTYLNHFLSKINELADSIRHTYLEAL</sequence>
<reference evidence="2" key="2">
    <citation type="submission" date="2015-01" db="EMBL/GenBank/DDBJ databases">
        <authorList>
            <person name="Xiang T."/>
            <person name="Song Y."/>
            <person name="Huang L."/>
            <person name="Wang B."/>
            <person name="Wu P."/>
        </authorList>
    </citation>
    <scope>NUCLEOTIDE SEQUENCE [LARGE SCALE GENOMIC DNA]</scope>
    <source>
        <strain evidence="2">OBR1</strain>
    </source>
</reference>
<feature type="domain" description="DUF403" evidence="1">
    <location>
        <begin position="1"/>
        <end position="306"/>
    </location>
</feature>
<reference evidence="4" key="1">
    <citation type="submission" date="2015-01" db="EMBL/GenBank/DDBJ databases">
        <authorList>
            <person name="Paterson Steve"/>
        </authorList>
    </citation>
    <scope>NUCLEOTIDE SEQUENCE [LARGE SCALE GENOMIC DNA]</scope>
    <source>
        <strain evidence="4">OBR1</strain>
    </source>
</reference>
<organism evidence="2 4">
    <name type="scientific">Brenneria goodwinii</name>
    <dbReference type="NCBI Taxonomy" id="1109412"/>
    <lineage>
        <taxon>Bacteria</taxon>
        <taxon>Pseudomonadati</taxon>
        <taxon>Pseudomonadota</taxon>
        <taxon>Gammaproteobacteria</taxon>
        <taxon>Enterobacterales</taxon>
        <taxon>Pectobacteriaceae</taxon>
        <taxon>Brenneria</taxon>
    </lineage>
</organism>
<accession>A0A0G4JRU5</accession>
<evidence type="ECO:0000313" key="4">
    <source>
        <dbReference type="Proteomes" id="UP000044377"/>
    </source>
</evidence>
<reference evidence="3 5" key="3">
    <citation type="submission" date="2016-09" db="EMBL/GenBank/DDBJ databases">
        <authorList>
            <person name="Doonan J."/>
            <person name="Pachebat J.A."/>
            <person name="Golyshin P.N."/>
            <person name="Denman S."/>
            <person name="Mcdonald J.E."/>
        </authorList>
    </citation>
    <scope>NUCLEOTIDE SEQUENCE [LARGE SCALE GENOMIC DNA]</scope>
    <source>
        <strain evidence="3 5">FRB141</strain>
    </source>
</reference>
<name>A0A0G4JRU5_9GAMM</name>
<dbReference type="Proteomes" id="UP000285972">
    <property type="component" value="Unassembled WGS sequence"/>
</dbReference>
<dbReference type="Proteomes" id="UP000044377">
    <property type="component" value="Unassembled WGS sequence"/>
</dbReference>
<dbReference type="STRING" id="1109412.BN1221_01055"/>
<protein>
    <submittedName>
        <fullName evidence="2">Protein containing domains DUF403</fullName>
    </submittedName>
</protein>
<dbReference type="AlphaFoldDB" id="A0A0G4JRU5"/>
<evidence type="ECO:0000259" key="1">
    <source>
        <dbReference type="Pfam" id="PF04168"/>
    </source>
</evidence>
<dbReference type="OrthoDB" id="9803532at2"/>
<dbReference type="PANTHER" id="PTHR34595">
    <property type="entry name" value="BLR5612 PROTEIN"/>
    <property type="match status" value="1"/>
</dbReference>